<feature type="compositionally biased region" description="Polar residues" evidence="1">
    <location>
        <begin position="18"/>
        <end position="30"/>
    </location>
</feature>
<reference evidence="2 3" key="1">
    <citation type="journal article" date="2013" name="Curr. Biol.">
        <title>The Genome of the Foraminiferan Reticulomyxa filosa.</title>
        <authorList>
            <person name="Glockner G."/>
            <person name="Hulsmann N."/>
            <person name="Schleicher M."/>
            <person name="Noegel A.A."/>
            <person name="Eichinger L."/>
            <person name="Gallinger C."/>
            <person name="Pawlowski J."/>
            <person name="Sierra R."/>
            <person name="Euteneuer U."/>
            <person name="Pillet L."/>
            <person name="Moustafa A."/>
            <person name="Platzer M."/>
            <person name="Groth M."/>
            <person name="Szafranski K."/>
            <person name="Schliwa M."/>
        </authorList>
    </citation>
    <scope>NUCLEOTIDE SEQUENCE [LARGE SCALE GENOMIC DNA]</scope>
</reference>
<organism evidence="2 3">
    <name type="scientific">Reticulomyxa filosa</name>
    <dbReference type="NCBI Taxonomy" id="46433"/>
    <lineage>
        <taxon>Eukaryota</taxon>
        <taxon>Sar</taxon>
        <taxon>Rhizaria</taxon>
        <taxon>Retaria</taxon>
        <taxon>Foraminifera</taxon>
        <taxon>Monothalamids</taxon>
        <taxon>Reticulomyxidae</taxon>
        <taxon>Reticulomyxa</taxon>
    </lineage>
</organism>
<gene>
    <name evidence="2" type="ORF">RFI_22992</name>
</gene>
<dbReference type="AlphaFoldDB" id="X6MKM9"/>
<name>X6MKM9_RETFI</name>
<dbReference type="EMBL" id="ASPP01020064">
    <property type="protein sequence ID" value="ETO14379.1"/>
    <property type="molecule type" value="Genomic_DNA"/>
</dbReference>
<dbReference type="Proteomes" id="UP000023152">
    <property type="component" value="Unassembled WGS sequence"/>
</dbReference>
<sequence length="501" mass="55704">MNKKRNVLKVEAIKCRQRSTSDSGPTSSAMSPKKRANNGNIQSSQGKDKVISKTPVSVSTMEPSPYIVIPKAMQIKDSMKSKNPIDQPVSPLVIHEMPIPLPPDEDMRAIPILGCKPPTALNQWKSTANEENKQKRSDNAVDIVVSPSPVLPLSSQMILISEDTKSGISQQEEKQEKKTKSKLNADSKPFIPQSLKHKFDLETGKPLSHHNDHDQSSEHSLQMKSATHGTSTTTSETHLMQHGSLSAVHPNPMDLYPPPPPSSSDHTLSYAMGTEAWFNNATDPDLCTSWTNEYWTSSPDGYTSHCYRTPMISAYPPSSSFAPPIIPMSTHSNLDSNTLESRHKVEEEKQESLITFHSNNADGDDYKGRRNVSTILDIDLQDIGYEAVDNPLTNYESQQQDKSSQENEDDDQGLWEEAQLQAGVLPIEVAYLRLKMSREKKRCEQKKDFDHVPHTREDDDGEGPNSPLIASFPTHVGTTTDEFDADADSMPLPIDFTAFLQ</sequence>
<evidence type="ECO:0000313" key="2">
    <source>
        <dbReference type="EMBL" id="ETO14379.1"/>
    </source>
</evidence>
<accession>X6MKM9</accession>
<feature type="compositionally biased region" description="Low complexity" evidence="1">
    <location>
        <begin position="227"/>
        <end position="238"/>
    </location>
</feature>
<feature type="region of interest" description="Disordered" evidence="1">
    <location>
        <begin position="443"/>
        <end position="491"/>
    </location>
</feature>
<evidence type="ECO:0000313" key="3">
    <source>
        <dbReference type="Proteomes" id="UP000023152"/>
    </source>
</evidence>
<comment type="caution">
    <text evidence="2">The sequence shown here is derived from an EMBL/GenBank/DDBJ whole genome shotgun (WGS) entry which is preliminary data.</text>
</comment>
<evidence type="ECO:0000256" key="1">
    <source>
        <dbReference type="SAM" id="MobiDB-lite"/>
    </source>
</evidence>
<proteinExistence type="predicted"/>
<protein>
    <submittedName>
        <fullName evidence="2">Uncharacterized protein</fullName>
    </submittedName>
</protein>
<keyword evidence="3" id="KW-1185">Reference proteome</keyword>
<feature type="region of interest" description="Disordered" evidence="1">
    <location>
        <begin position="1"/>
        <end position="57"/>
    </location>
</feature>
<feature type="region of interest" description="Disordered" evidence="1">
    <location>
        <begin position="165"/>
        <end position="239"/>
    </location>
</feature>
<feature type="compositionally biased region" description="Basic and acidic residues" evidence="1">
    <location>
        <begin position="443"/>
        <end position="457"/>
    </location>
</feature>
<feature type="compositionally biased region" description="Basic and acidic residues" evidence="1">
    <location>
        <begin position="197"/>
        <end position="217"/>
    </location>
</feature>